<evidence type="ECO:0000256" key="1">
    <source>
        <dbReference type="SAM" id="MobiDB-lite"/>
    </source>
</evidence>
<feature type="chain" id="PRO_5046830838" evidence="2">
    <location>
        <begin position="26"/>
        <end position="160"/>
    </location>
</feature>
<keyword evidence="4" id="KW-1185">Reference proteome</keyword>
<dbReference type="Proteomes" id="UP001595625">
    <property type="component" value="Unassembled WGS sequence"/>
</dbReference>
<dbReference type="Pfam" id="PF14275">
    <property type="entry name" value="DUF4362"/>
    <property type="match status" value="1"/>
</dbReference>
<protein>
    <submittedName>
        <fullName evidence="3">DUF4362 domain-containing protein</fullName>
    </submittedName>
</protein>
<feature type="signal peptide" evidence="2">
    <location>
        <begin position="1"/>
        <end position="25"/>
    </location>
</feature>
<name>A0ABV7KQ01_PLAOK</name>
<evidence type="ECO:0000313" key="3">
    <source>
        <dbReference type="EMBL" id="MFC3211526.1"/>
    </source>
</evidence>
<reference evidence="4" key="1">
    <citation type="journal article" date="2019" name="Int. J. Syst. Evol. Microbiol.">
        <title>The Global Catalogue of Microorganisms (GCM) 10K type strain sequencing project: providing services to taxonomists for standard genome sequencing and annotation.</title>
        <authorList>
            <consortium name="The Broad Institute Genomics Platform"/>
            <consortium name="The Broad Institute Genome Sequencing Center for Infectious Disease"/>
            <person name="Wu L."/>
            <person name="Ma J."/>
        </authorList>
    </citation>
    <scope>NUCLEOTIDE SEQUENCE [LARGE SCALE GENOMIC DNA]</scope>
    <source>
        <strain evidence="4">CCM 320</strain>
    </source>
</reference>
<gene>
    <name evidence="3" type="ORF">ACFOEJ_10615</name>
</gene>
<dbReference type="PROSITE" id="PS51257">
    <property type="entry name" value="PROKAR_LIPOPROTEIN"/>
    <property type="match status" value="1"/>
</dbReference>
<sequence length="160" mass="17690">MKRFFIISVILFTSISLSGCQQSSGADTPAVPADNPENPYPPEEAIENGDVVNIFGEITNLETFTSFTENFEAEIEDEIRITLYTVEGDPFFYNLNFDGSEIHYTYDDSQDSYAGSDRGIYSTTCSEINSENTEDGTLYSLEGCSSSDIGGTFYFIVSES</sequence>
<dbReference type="RefSeq" id="WP_117312312.1">
    <property type="nucleotide sequence ID" value="NZ_CANMQG010000001.1"/>
</dbReference>
<evidence type="ECO:0000256" key="2">
    <source>
        <dbReference type="SAM" id="SignalP"/>
    </source>
</evidence>
<keyword evidence="2" id="KW-0732">Signal</keyword>
<accession>A0ABV7KQ01</accession>
<evidence type="ECO:0000313" key="4">
    <source>
        <dbReference type="Proteomes" id="UP001595625"/>
    </source>
</evidence>
<dbReference type="EMBL" id="JBHRUJ010000016">
    <property type="protein sequence ID" value="MFC3211526.1"/>
    <property type="molecule type" value="Genomic_DNA"/>
</dbReference>
<feature type="region of interest" description="Disordered" evidence="1">
    <location>
        <begin position="19"/>
        <end position="39"/>
    </location>
</feature>
<dbReference type="InterPro" id="IPR025372">
    <property type="entry name" value="DUF4362"/>
</dbReference>
<organism evidence="3 4">
    <name type="scientific">Planomicrobium okeanokoites</name>
    <name type="common">Planococcus okeanokoites</name>
    <name type="synonym">Flavobacterium okeanokoites</name>
    <dbReference type="NCBI Taxonomy" id="244"/>
    <lineage>
        <taxon>Bacteria</taxon>
        <taxon>Bacillati</taxon>
        <taxon>Bacillota</taxon>
        <taxon>Bacilli</taxon>
        <taxon>Bacillales</taxon>
        <taxon>Caryophanaceae</taxon>
        <taxon>Planomicrobium</taxon>
    </lineage>
</organism>
<proteinExistence type="predicted"/>
<comment type="caution">
    <text evidence="3">The sequence shown here is derived from an EMBL/GenBank/DDBJ whole genome shotgun (WGS) entry which is preliminary data.</text>
</comment>